<organism evidence="3 4">
    <name type="scientific">Candidatus Saganbacteria bacterium CG08_land_8_20_14_0_20_45_16</name>
    <dbReference type="NCBI Taxonomy" id="2014293"/>
    <lineage>
        <taxon>Bacteria</taxon>
        <taxon>Bacillati</taxon>
        <taxon>Saganbacteria</taxon>
    </lineage>
</organism>
<accession>A0A2H0XT48</accession>
<evidence type="ECO:0000313" key="3">
    <source>
        <dbReference type="EMBL" id="PIS28130.1"/>
    </source>
</evidence>
<feature type="compositionally biased region" description="Basic and acidic residues" evidence="2">
    <location>
        <begin position="242"/>
        <end position="262"/>
    </location>
</feature>
<dbReference type="Proteomes" id="UP000231343">
    <property type="component" value="Unassembled WGS sequence"/>
</dbReference>
<proteinExistence type="predicted"/>
<evidence type="ECO:0000256" key="2">
    <source>
        <dbReference type="SAM" id="MobiDB-lite"/>
    </source>
</evidence>
<keyword evidence="1" id="KW-0175">Coiled coil</keyword>
<comment type="caution">
    <text evidence="3">The sequence shown here is derived from an EMBL/GenBank/DDBJ whole genome shotgun (WGS) entry which is preliminary data.</text>
</comment>
<dbReference type="AlphaFoldDB" id="A0A2H0XT48"/>
<dbReference type="EMBL" id="PEYM01000148">
    <property type="protein sequence ID" value="PIS28130.1"/>
    <property type="molecule type" value="Genomic_DNA"/>
</dbReference>
<sequence length="262" mass="29878">MGLGYFYLGVGAIFPIDALLVGAATGGSLETVSDPIARLLLWRKRKRFKGEEREALDELAKDLAAAQLGKEQGLAFSQSERVYDRQQAELRKNREELISLRRTNESLTENLGKKATELAEVSCEREAQDKKIAGFERTKKVFLEDKRSLQEQIKAVTAECKVMQHRLVDIQRVFGDLFAEGKAADFVSLDDIMNKLEELECWFASLREAEADLNQREAEIEADEARLEREDQDLIQEGESLATERADFEEERRAFEGEKERL</sequence>
<feature type="coiled-coil region" evidence="1">
    <location>
        <begin position="139"/>
        <end position="166"/>
    </location>
</feature>
<name>A0A2H0XT48_UNCSA</name>
<protein>
    <submittedName>
        <fullName evidence="3">Uncharacterized protein</fullName>
    </submittedName>
</protein>
<reference evidence="3 4" key="1">
    <citation type="submission" date="2017-09" db="EMBL/GenBank/DDBJ databases">
        <title>Depth-based differentiation of microbial function through sediment-hosted aquifers and enrichment of novel symbionts in the deep terrestrial subsurface.</title>
        <authorList>
            <person name="Probst A.J."/>
            <person name="Ladd B."/>
            <person name="Jarett J.K."/>
            <person name="Geller-Mcgrath D.E."/>
            <person name="Sieber C.M."/>
            <person name="Emerson J.B."/>
            <person name="Anantharaman K."/>
            <person name="Thomas B.C."/>
            <person name="Malmstrom R."/>
            <person name="Stieglmeier M."/>
            <person name="Klingl A."/>
            <person name="Woyke T."/>
            <person name="Ryan C.M."/>
            <person name="Banfield J.F."/>
        </authorList>
    </citation>
    <scope>NUCLEOTIDE SEQUENCE [LARGE SCALE GENOMIC DNA]</scope>
    <source>
        <strain evidence="3">CG08_land_8_20_14_0_20_45_16</strain>
    </source>
</reference>
<evidence type="ECO:0000256" key="1">
    <source>
        <dbReference type="SAM" id="Coils"/>
    </source>
</evidence>
<evidence type="ECO:0000313" key="4">
    <source>
        <dbReference type="Proteomes" id="UP000231343"/>
    </source>
</evidence>
<feature type="region of interest" description="Disordered" evidence="2">
    <location>
        <begin position="223"/>
        <end position="262"/>
    </location>
</feature>
<feature type="coiled-coil region" evidence="1">
    <location>
        <begin position="83"/>
        <end position="110"/>
    </location>
</feature>
<gene>
    <name evidence="3" type="ORF">COT42_09105</name>
</gene>